<proteinExistence type="predicted"/>
<dbReference type="GO" id="GO:0016747">
    <property type="term" value="F:acyltransferase activity, transferring groups other than amino-acyl groups"/>
    <property type="evidence" value="ECO:0007669"/>
    <property type="project" value="UniProtKB-ARBA"/>
</dbReference>
<dbReference type="AlphaFoldDB" id="A0AB40CHR5"/>
<keyword evidence="3" id="KW-1185">Reference proteome</keyword>
<keyword evidence="2" id="KW-0012">Acyltransferase</keyword>
<evidence type="ECO:0000256" key="1">
    <source>
        <dbReference type="ARBA" id="ARBA00022679"/>
    </source>
</evidence>
<dbReference type="InterPro" id="IPR023213">
    <property type="entry name" value="CAT-like_dom_sf"/>
</dbReference>
<dbReference type="RefSeq" id="XP_039137793.1">
    <property type="nucleotide sequence ID" value="XM_039281859.1"/>
</dbReference>
<evidence type="ECO:0000256" key="2">
    <source>
        <dbReference type="ARBA" id="ARBA00023315"/>
    </source>
</evidence>
<sequence>MASFSFTVLEQSAVSPPTGADIGDPLPLTFFDIMWMTSGAVRRLFFYRFPHPTVYFIDSVLPALKSSLSTTLHRFYPLAGKFRCSDEDEGKLELRYKEGDSVPFIVVEYDGDFDDVSGDHGRAVSKIRPLVSELRTDFYEDMPLLAVQVTVFPNKGFVIGLKISHIACDGRSFIHFVRSWAAVCRAESSAESLPSFDRTMFEFPEKLGTATPGDVKDFFESNKQSPKITTSNDDASLFVLKSFKLGKEDIEKLKRRVLQLSAETVRCSSFMVTCAWAWVSLVKTRAYNAERKVQLIFQADARRRLNPPVSADYFGNCIRPCFAEAVVSDLIGENGLVFACEAIRNGIKELEVGVFNGCDEWGNRFLKAEQPMAVTSSPLFRVYDADFGWGRPVKVDVASLGGSPGLVSLAESRDGEGGIEFAISLEEKEMAAFHSFLLLALDG</sequence>
<keyword evidence="1" id="KW-0808">Transferase</keyword>
<dbReference type="Proteomes" id="UP001515500">
    <property type="component" value="Chromosome 14"/>
</dbReference>
<evidence type="ECO:0000313" key="4">
    <source>
        <dbReference type="RefSeq" id="XP_039137793.1"/>
    </source>
</evidence>
<evidence type="ECO:0000313" key="3">
    <source>
        <dbReference type="Proteomes" id="UP001515500"/>
    </source>
</evidence>
<protein>
    <submittedName>
        <fullName evidence="4">Anthocyanin 5-aromatic acyltransferase-like</fullName>
    </submittedName>
</protein>
<gene>
    <name evidence="4" type="primary">LOC120275325</name>
</gene>
<dbReference type="Pfam" id="PF02458">
    <property type="entry name" value="Transferase"/>
    <property type="match status" value="1"/>
</dbReference>
<dbReference type="SUPFAM" id="SSF52777">
    <property type="entry name" value="CoA-dependent acyltransferases"/>
    <property type="match status" value="1"/>
</dbReference>
<dbReference type="InterPro" id="IPR051504">
    <property type="entry name" value="Plant_metabolite_acyltrans"/>
</dbReference>
<accession>A0AB40CHR5</accession>
<dbReference type="PANTHER" id="PTHR31625">
    <property type="match status" value="1"/>
</dbReference>
<name>A0AB40CHR5_DIOCR</name>
<dbReference type="Gene3D" id="3.30.559.10">
    <property type="entry name" value="Chloramphenicol acetyltransferase-like domain"/>
    <property type="match status" value="2"/>
</dbReference>
<organism evidence="3 4">
    <name type="scientific">Dioscorea cayennensis subsp. rotundata</name>
    <name type="common">White Guinea yam</name>
    <name type="synonym">Dioscorea rotundata</name>
    <dbReference type="NCBI Taxonomy" id="55577"/>
    <lineage>
        <taxon>Eukaryota</taxon>
        <taxon>Viridiplantae</taxon>
        <taxon>Streptophyta</taxon>
        <taxon>Embryophyta</taxon>
        <taxon>Tracheophyta</taxon>
        <taxon>Spermatophyta</taxon>
        <taxon>Magnoliopsida</taxon>
        <taxon>Liliopsida</taxon>
        <taxon>Dioscoreales</taxon>
        <taxon>Dioscoreaceae</taxon>
        <taxon>Dioscorea</taxon>
    </lineage>
</organism>
<dbReference type="GeneID" id="120275325"/>
<reference evidence="4" key="1">
    <citation type="submission" date="2025-08" db="UniProtKB">
        <authorList>
            <consortium name="RefSeq"/>
        </authorList>
    </citation>
    <scope>IDENTIFICATION</scope>
</reference>